<dbReference type="AlphaFoldDB" id="A0A0D2JTE9"/>
<evidence type="ECO:0000256" key="1">
    <source>
        <dbReference type="ARBA" id="ARBA00022448"/>
    </source>
</evidence>
<reference evidence="2 3" key="1">
    <citation type="journal article" date="2013" name="BMC Genomics">
        <title>Reconstruction of the lipid metabolism for the microalga Monoraphidium neglectum from its genome sequence reveals characteristics suitable for biofuel production.</title>
        <authorList>
            <person name="Bogen C."/>
            <person name="Al-Dilaimi A."/>
            <person name="Albersmeier A."/>
            <person name="Wichmann J."/>
            <person name="Grundmann M."/>
            <person name="Rupp O."/>
            <person name="Lauersen K.J."/>
            <person name="Blifernez-Klassen O."/>
            <person name="Kalinowski J."/>
            <person name="Goesmann A."/>
            <person name="Mussgnug J.H."/>
            <person name="Kruse O."/>
        </authorList>
    </citation>
    <scope>NUCLEOTIDE SEQUENCE [LARGE SCALE GENOMIC DNA]</scope>
    <source>
        <strain evidence="2 3">SAG 48.87</strain>
    </source>
</reference>
<protein>
    <submittedName>
        <fullName evidence="2">Uncharacterized protein</fullName>
    </submittedName>
</protein>
<dbReference type="InterPro" id="IPR033961">
    <property type="entry name" value="Exo84"/>
</dbReference>
<dbReference type="GO" id="GO:0006887">
    <property type="term" value="P:exocytosis"/>
    <property type="evidence" value="ECO:0007669"/>
    <property type="project" value="InterPro"/>
</dbReference>
<proteinExistence type="predicted"/>
<dbReference type="RefSeq" id="XP_013901172.1">
    <property type="nucleotide sequence ID" value="XM_014045718.1"/>
</dbReference>
<dbReference type="GO" id="GO:0000145">
    <property type="term" value="C:exocyst"/>
    <property type="evidence" value="ECO:0007669"/>
    <property type="project" value="InterPro"/>
</dbReference>
<dbReference type="GO" id="GO:0006893">
    <property type="term" value="P:Golgi to plasma membrane transport"/>
    <property type="evidence" value="ECO:0007669"/>
    <property type="project" value="TreeGrafter"/>
</dbReference>
<keyword evidence="1" id="KW-0813">Transport</keyword>
<accession>A0A0D2JTE9</accession>
<keyword evidence="3" id="KW-1185">Reference proteome</keyword>
<sequence length="591" mass="63184">MADASRALAIEFAGNLVAPTPRGLSEKAVDNARQDLGALLSQCTDEVEGVVYEHHQRFLEACKGVEDIEDQVALLRNYTNGLTALVQNLKGQKQLGKQVAQAGRAAPLPEAPDLFPSDDDSSRVRAIESQLEVLLRELDVAVAVRDLPTARALLAAGEDCLAVLDRDAGVLSLEVEEFPSWRHHVESAIALRKRTLAAALERQLADAHASGPEIRSATRALGQLLGDCHAVAAMLHCYSRKVGVHQAQLLKQLAAAFFPQIPFAATRTPFIDPPNRATVSGGADPDNLEYAGALVQRTLLEVGRAADDLVTIFGDQQHDVASLFSVWVAREARGCAQALKRNALAPAAAATGGPAAAVQVISMAMVFCRELEATHTVSVTPAFSSELWPSLDGALRRHVKRFQDELRMVTDARTCLILSTWAPLNWDHVLAAAEVDDLALQAVADIIKRVAPDGPPQVTLVTPSMLTGELRSLAELMAPMEGPKLAASMRRIVKEVFDGYVQAVSSTLQRHIEGAPSNARKLQPMIAPLMEEVAALIEDGIPAALAPFEARAGPVTDAEDLERALQEMYASCTAACRGAGAASRRSATPQG</sequence>
<dbReference type="STRING" id="145388.A0A0D2JTE9"/>
<dbReference type="GeneID" id="25738682"/>
<dbReference type="KEGG" id="mng:MNEG_5805"/>
<dbReference type="GO" id="GO:0008104">
    <property type="term" value="P:intracellular protein localization"/>
    <property type="evidence" value="ECO:0007669"/>
    <property type="project" value="TreeGrafter"/>
</dbReference>
<dbReference type="OrthoDB" id="538587at2759"/>
<dbReference type="EMBL" id="KK101109">
    <property type="protein sequence ID" value="KIZ02153.1"/>
    <property type="molecule type" value="Genomic_DNA"/>
</dbReference>
<gene>
    <name evidence="2" type="ORF">MNEG_5805</name>
</gene>
<dbReference type="PANTHER" id="PTHR21426">
    <property type="entry name" value="EXOCYST COMPLEX COMPONENT 8"/>
    <property type="match status" value="1"/>
</dbReference>
<dbReference type="Proteomes" id="UP000054498">
    <property type="component" value="Unassembled WGS sequence"/>
</dbReference>
<organism evidence="2 3">
    <name type="scientific">Monoraphidium neglectum</name>
    <dbReference type="NCBI Taxonomy" id="145388"/>
    <lineage>
        <taxon>Eukaryota</taxon>
        <taxon>Viridiplantae</taxon>
        <taxon>Chlorophyta</taxon>
        <taxon>core chlorophytes</taxon>
        <taxon>Chlorophyceae</taxon>
        <taxon>CS clade</taxon>
        <taxon>Sphaeropleales</taxon>
        <taxon>Selenastraceae</taxon>
        <taxon>Monoraphidium</taxon>
    </lineage>
</organism>
<evidence type="ECO:0000313" key="2">
    <source>
        <dbReference type="EMBL" id="KIZ02153.1"/>
    </source>
</evidence>
<name>A0A0D2JTE9_9CHLO</name>
<dbReference type="PANTHER" id="PTHR21426:SF12">
    <property type="entry name" value="EXOCYST COMPLEX COMPONENT 8"/>
    <property type="match status" value="1"/>
</dbReference>
<evidence type="ECO:0000313" key="3">
    <source>
        <dbReference type="Proteomes" id="UP000054498"/>
    </source>
</evidence>